<evidence type="ECO:0000313" key="11">
    <source>
        <dbReference type="Proteomes" id="UP001642484"/>
    </source>
</evidence>
<keyword evidence="6" id="KW-1133">Transmembrane helix</keyword>
<dbReference type="SUPFAM" id="SSF52540">
    <property type="entry name" value="P-loop containing nucleoside triphosphate hydrolases"/>
    <property type="match status" value="1"/>
</dbReference>
<keyword evidence="9" id="KW-0325">Glycoprotein</keyword>
<dbReference type="PANTHER" id="PTHR14647:SF87">
    <property type="entry name" value="PUTATIVE-RELATED"/>
    <property type="match status" value="1"/>
</dbReference>
<evidence type="ECO:0000256" key="4">
    <source>
        <dbReference type="ARBA" id="ARBA00022692"/>
    </source>
</evidence>
<evidence type="ECO:0000256" key="8">
    <source>
        <dbReference type="ARBA" id="ARBA00023136"/>
    </source>
</evidence>
<evidence type="ECO:0000256" key="9">
    <source>
        <dbReference type="ARBA" id="ARBA00023180"/>
    </source>
</evidence>
<comment type="caution">
    <text evidence="10">The sequence shown here is derived from an EMBL/GenBank/DDBJ whole genome shotgun (WGS) entry which is preliminary data.</text>
</comment>
<keyword evidence="4" id="KW-0812">Transmembrane</keyword>
<keyword evidence="5" id="KW-0735">Signal-anchor</keyword>
<dbReference type="InterPro" id="IPR027417">
    <property type="entry name" value="P-loop_NTPase"/>
</dbReference>
<name>A0ABP0HVR1_9DINO</name>
<evidence type="ECO:0000256" key="2">
    <source>
        <dbReference type="ARBA" id="ARBA00008124"/>
    </source>
</evidence>
<keyword evidence="3" id="KW-0808">Transferase</keyword>
<dbReference type="Gene3D" id="3.40.50.300">
    <property type="entry name" value="P-loop containing nucleotide triphosphate hydrolases"/>
    <property type="match status" value="1"/>
</dbReference>
<dbReference type="InterPro" id="IPR009729">
    <property type="entry name" value="Gal-3-0_sulfotransfrase"/>
</dbReference>
<dbReference type="Proteomes" id="UP001642484">
    <property type="component" value="Unassembled WGS sequence"/>
</dbReference>
<evidence type="ECO:0000256" key="6">
    <source>
        <dbReference type="ARBA" id="ARBA00022989"/>
    </source>
</evidence>
<evidence type="ECO:0000256" key="1">
    <source>
        <dbReference type="ARBA" id="ARBA00004323"/>
    </source>
</evidence>
<evidence type="ECO:0000313" key="10">
    <source>
        <dbReference type="EMBL" id="CAK8993214.1"/>
    </source>
</evidence>
<organism evidence="10 11">
    <name type="scientific">Durusdinium trenchii</name>
    <dbReference type="NCBI Taxonomy" id="1381693"/>
    <lineage>
        <taxon>Eukaryota</taxon>
        <taxon>Sar</taxon>
        <taxon>Alveolata</taxon>
        <taxon>Dinophyceae</taxon>
        <taxon>Suessiales</taxon>
        <taxon>Symbiodiniaceae</taxon>
        <taxon>Durusdinium</taxon>
    </lineage>
</organism>
<keyword evidence="8" id="KW-0472">Membrane</keyword>
<evidence type="ECO:0000256" key="7">
    <source>
        <dbReference type="ARBA" id="ARBA00023034"/>
    </source>
</evidence>
<sequence>MLLDGCVGGARGGDLVLSGFPAPQLNRRYWSYVAGPLLCLQSPPATTLGAVLMAFEMRSLEGPYQYCVQQIENSSCLQVCSVGYAKINWQRLLYTRTFGSSLVPTRFPQHLHASNLGLDDLHDLRRPTEPCNAVPAPRPSSVAVAAVQLGAVAVVSKVLGVYQDTGMDFNGAVLYRHATMSWPPLFLRYYPRSQEWCVEMGWCYVHGCFQANPEAAGCGSPWMGCRQGIEVMCLKDTTWAIRDWISSREPELQHAQRRIEENCCPDALLTLPGAHQEKAGLLRLPLVMGNYTGLKSESIWARERSDLRARTRAKQPRLRRRHVIVVRVPKASSSTLASVFVRLGRSLGHLIPVGAHESGLPRRPGGMPVMLTIKHDLPKVAWSEWRDTLGPAPLVVTTLRHPHQRCVSALDHVHIDAAVPPSMQEKMRWLRRDCNRSNFSYADVCCGNFQYHFLSLWPSEPVDHLLARYDFIFITERFDDSLLAFRSQWNLTFAQLLHVRLKSSDRRQVCAFRSRKGFVVKKENGEALTKAKTDRRFLGSNWADLYLWQEANARLDNLLSGYGSEQLERDREMLQIVLKVARDTCQRLSAELYILQDIGCAQDCLDLVAEKIRVFVGDT</sequence>
<accession>A0ABP0HVR1</accession>
<evidence type="ECO:0008006" key="12">
    <source>
        <dbReference type="Google" id="ProtNLM"/>
    </source>
</evidence>
<evidence type="ECO:0000256" key="5">
    <source>
        <dbReference type="ARBA" id="ARBA00022968"/>
    </source>
</evidence>
<gene>
    <name evidence="10" type="ORF">CCMP2556_LOCUS3153</name>
</gene>
<keyword evidence="7" id="KW-0333">Golgi apparatus</keyword>
<comment type="similarity">
    <text evidence="2">Belongs to the galactose-3-O-sulfotransferase family.</text>
</comment>
<keyword evidence="11" id="KW-1185">Reference proteome</keyword>
<proteinExistence type="inferred from homology"/>
<dbReference type="EMBL" id="CAXAMN010001225">
    <property type="protein sequence ID" value="CAK8993214.1"/>
    <property type="molecule type" value="Genomic_DNA"/>
</dbReference>
<dbReference type="PANTHER" id="PTHR14647">
    <property type="entry name" value="GALACTOSE-3-O-SULFOTRANSFERASE"/>
    <property type="match status" value="1"/>
</dbReference>
<evidence type="ECO:0000256" key="3">
    <source>
        <dbReference type="ARBA" id="ARBA00022679"/>
    </source>
</evidence>
<protein>
    <recommendedName>
        <fullName evidence="12">Sulfotransferase</fullName>
    </recommendedName>
</protein>
<comment type="subcellular location">
    <subcellularLocation>
        <location evidence="1">Golgi apparatus membrane</location>
        <topology evidence="1">Single-pass type II membrane protein</topology>
    </subcellularLocation>
</comment>
<reference evidence="10 11" key="1">
    <citation type="submission" date="2024-02" db="EMBL/GenBank/DDBJ databases">
        <authorList>
            <person name="Chen Y."/>
            <person name="Shah S."/>
            <person name="Dougan E. K."/>
            <person name="Thang M."/>
            <person name="Chan C."/>
        </authorList>
    </citation>
    <scope>NUCLEOTIDE SEQUENCE [LARGE SCALE GENOMIC DNA]</scope>
</reference>